<gene>
    <name evidence="2" type="ORF">A2225_02695</name>
</gene>
<evidence type="ECO:0000259" key="1">
    <source>
        <dbReference type="Pfam" id="PF20803"/>
    </source>
</evidence>
<sequence>MWYILYMSIIYDILKELSNVSLNYKGSRVNLLGLPKFNKYSPSSLRGTMSRLKKEGFIEDCDGLFITLKGRNYIRRKIDSLKQFNFKFSKDEPKNLLVMFDVPETKKAEREWLRWHLKKFNYIMMQKSVWVGPSPLPKAFLDYVKSIGLKNDVKTFKLAKGYDPTKKIL</sequence>
<evidence type="ECO:0000313" key="2">
    <source>
        <dbReference type="EMBL" id="OGJ07574.1"/>
    </source>
</evidence>
<feature type="domain" description="Transcriptional repressor PaaX-like central Cas2-like" evidence="1">
    <location>
        <begin position="97"/>
        <end position="159"/>
    </location>
</feature>
<dbReference type="Proteomes" id="UP000178138">
    <property type="component" value="Unassembled WGS sequence"/>
</dbReference>
<proteinExistence type="predicted"/>
<dbReference type="Pfam" id="PF20803">
    <property type="entry name" value="PaaX_M"/>
    <property type="match status" value="1"/>
</dbReference>
<comment type="caution">
    <text evidence="2">The sequence shown here is derived from an EMBL/GenBank/DDBJ whole genome shotgun (WGS) entry which is preliminary data.</text>
</comment>
<reference evidence="2 3" key="1">
    <citation type="journal article" date="2016" name="Nat. Commun.">
        <title>Thousands of microbial genomes shed light on interconnected biogeochemical processes in an aquifer system.</title>
        <authorList>
            <person name="Anantharaman K."/>
            <person name="Brown C.T."/>
            <person name="Hug L.A."/>
            <person name="Sharon I."/>
            <person name="Castelle C.J."/>
            <person name="Probst A.J."/>
            <person name="Thomas B.C."/>
            <person name="Singh A."/>
            <person name="Wilkins M.J."/>
            <person name="Karaoz U."/>
            <person name="Brodie E.L."/>
            <person name="Williams K.H."/>
            <person name="Hubbard S.S."/>
            <person name="Banfield J.F."/>
        </authorList>
    </citation>
    <scope>NUCLEOTIDE SEQUENCE [LARGE SCALE GENOMIC DNA]</scope>
</reference>
<name>A0A1F6YMI0_9BACT</name>
<organism evidence="2 3">
    <name type="scientific">Candidatus Nomurabacteria bacterium RIFOXYA2_FULL_42_12</name>
    <dbReference type="NCBI Taxonomy" id="1801801"/>
    <lineage>
        <taxon>Bacteria</taxon>
        <taxon>Candidatus Nomuraibacteriota</taxon>
    </lineage>
</organism>
<dbReference type="Gene3D" id="3.30.70.2650">
    <property type="match status" value="1"/>
</dbReference>
<dbReference type="InterPro" id="IPR048846">
    <property type="entry name" value="PaaX-like_central"/>
</dbReference>
<accession>A0A1F6YMI0</accession>
<protein>
    <recommendedName>
        <fullName evidence="1">Transcriptional repressor PaaX-like central Cas2-like domain-containing protein</fullName>
    </recommendedName>
</protein>
<evidence type="ECO:0000313" key="3">
    <source>
        <dbReference type="Proteomes" id="UP000178138"/>
    </source>
</evidence>
<dbReference type="EMBL" id="MFVZ01000012">
    <property type="protein sequence ID" value="OGJ07574.1"/>
    <property type="molecule type" value="Genomic_DNA"/>
</dbReference>
<dbReference type="AlphaFoldDB" id="A0A1F6YMI0"/>